<organism evidence="5 6">
    <name type="scientific">Alkalicoccus luteus</name>
    <dbReference type="NCBI Taxonomy" id="1237094"/>
    <lineage>
        <taxon>Bacteria</taxon>
        <taxon>Bacillati</taxon>
        <taxon>Bacillota</taxon>
        <taxon>Bacilli</taxon>
        <taxon>Bacillales</taxon>
        <taxon>Bacillaceae</taxon>
        <taxon>Alkalicoccus</taxon>
    </lineage>
</organism>
<dbReference type="SMART" id="SM00421">
    <property type="entry name" value="HTH_LUXR"/>
    <property type="match status" value="1"/>
</dbReference>
<dbReference type="Gene3D" id="3.40.50.2300">
    <property type="match status" value="1"/>
</dbReference>
<evidence type="ECO:0000256" key="3">
    <source>
        <dbReference type="ARBA" id="ARBA00023163"/>
    </source>
</evidence>
<reference evidence="5 6" key="1">
    <citation type="submission" date="2020-03" db="EMBL/GenBank/DDBJ databases">
        <title>Assessment of the enzymatic potential of alkaline-tolerant lipase obtained from Bacillus luteus H11 (technogenic soil) for the bioremediation of saline soils contaminated with petroleum substances.</title>
        <authorList>
            <person name="Kalwasinska A."/>
        </authorList>
    </citation>
    <scope>NUCLEOTIDE SEQUENCE [LARGE SCALE GENOMIC DNA]</scope>
    <source>
        <strain evidence="5 6">H11</strain>
    </source>
</reference>
<evidence type="ECO:0000256" key="2">
    <source>
        <dbReference type="ARBA" id="ARBA00023125"/>
    </source>
</evidence>
<evidence type="ECO:0000256" key="1">
    <source>
        <dbReference type="ARBA" id="ARBA00023015"/>
    </source>
</evidence>
<dbReference type="Proteomes" id="UP000752012">
    <property type="component" value="Unassembled WGS sequence"/>
</dbReference>
<accession>A0A969PNG1</accession>
<dbReference type="CDD" id="cd06170">
    <property type="entry name" value="LuxR_C_like"/>
    <property type="match status" value="1"/>
</dbReference>
<proteinExistence type="predicted"/>
<dbReference type="PANTHER" id="PTHR43214">
    <property type="entry name" value="TWO-COMPONENT RESPONSE REGULATOR"/>
    <property type="match status" value="1"/>
</dbReference>
<protein>
    <submittedName>
        <fullName evidence="5">Response regulator transcription factor</fullName>
    </submittedName>
</protein>
<dbReference type="PRINTS" id="PR00038">
    <property type="entry name" value="HTHLUXR"/>
</dbReference>
<dbReference type="RefSeq" id="WP_168005988.1">
    <property type="nucleotide sequence ID" value="NZ_JAATHJ010000008.1"/>
</dbReference>
<evidence type="ECO:0000313" key="6">
    <source>
        <dbReference type="Proteomes" id="UP000752012"/>
    </source>
</evidence>
<evidence type="ECO:0000259" key="4">
    <source>
        <dbReference type="PROSITE" id="PS50043"/>
    </source>
</evidence>
<name>A0A969PNG1_9BACI</name>
<dbReference type="InterPro" id="IPR039420">
    <property type="entry name" value="WalR-like"/>
</dbReference>
<keyword evidence="3" id="KW-0804">Transcription</keyword>
<dbReference type="Pfam" id="PF00196">
    <property type="entry name" value="GerE"/>
    <property type="match status" value="1"/>
</dbReference>
<dbReference type="SUPFAM" id="SSF46894">
    <property type="entry name" value="C-terminal effector domain of the bipartite response regulators"/>
    <property type="match status" value="1"/>
</dbReference>
<comment type="caution">
    <text evidence="5">The sequence shown here is derived from an EMBL/GenBank/DDBJ whole genome shotgun (WGS) entry which is preliminary data.</text>
</comment>
<dbReference type="AlphaFoldDB" id="A0A969PNG1"/>
<keyword evidence="6" id="KW-1185">Reference proteome</keyword>
<keyword evidence="2" id="KW-0238">DNA-binding</keyword>
<evidence type="ECO:0000313" key="5">
    <source>
        <dbReference type="EMBL" id="NJP37437.1"/>
    </source>
</evidence>
<dbReference type="PANTHER" id="PTHR43214:SF43">
    <property type="entry name" value="TWO-COMPONENT RESPONSE REGULATOR"/>
    <property type="match status" value="1"/>
</dbReference>
<dbReference type="EMBL" id="JAATHJ010000008">
    <property type="protein sequence ID" value="NJP37437.1"/>
    <property type="molecule type" value="Genomic_DNA"/>
</dbReference>
<gene>
    <name evidence="5" type="ORF">HCN83_07530</name>
</gene>
<dbReference type="GO" id="GO:0006355">
    <property type="term" value="P:regulation of DNA-templated transcription"/>
    <property type="evidence" value="ECO:0007669"/>
    <property type="project" value="InterPro"/>
</dbReference>
<sequence>METAKADLKKIALICTEKEYAADLRKIQAPSSVLYEFLDEANDEYAATFDTLFLFSSNPDTLIKEQRARVKKVEWEGKQIVFIVPDDCMHKAKEMLREEMQGLISLEKFREHSEQAMEVICDHPFLLNPEVNYELAEEVKQRKERQQPINRFKLIPERVDVDLRKSELNILQLLLDGKSTPEMAEELYYSVKTVKRYVSNLIRGVGVSDRTGVVVHAIRNEWVDCERD</sequence>
<dbReference type="PROSITE" id="PS50043">
    <property type="entry name" value="HTH_LUXR_2"/>
    <property type="match status" value="1"/>
</dbReference>
<dbReference type="GO" id="GO:0003677">
    <property type="term" value="F:DNA binding"/>
    <property type="evidence" value="ECO:0007669"/>
    <property type="project" value="UniProtKB-KW"/>
</dbReference>
<feature type="domain" description="HTH luxR-type" evidence="4">
    <location>
        <begin position="156"/>
        <end position="221"/>
    </location>
</feature>
<keyword evidence="1" id="KW-0805">Transcription regulation</keyword>
<dbReference type="InterPro" id="IPR000792">
    <property type="entry name" value="Tscrpt_reg_LuxR_C"/>
</dbReference>
<dbReference type="InterPro" id="IPR016032">
    <property type="entry name" value="Sig_transdc_resp-reg_C-effctor"/>
</dbReference>